<dbReference type="PANTHER" id="PTHR43977">
    <property type="entry name" value="STRUCTURAL MAINTENANCE OF CHROMOSOMES PROTEIN 3"/>
    <property type="match status" value="1"/>
</dbReference>
<dbReference type="EMBL" id="JAYMYQ010000005">
    <property type="protein sequence ID" value="KAK7329244.1"/>
    <property type="molecule type" value="Genomic_DNA"/>
</dbReference>
<evidence type="ECO:0000313" key="1">
    <source>
        <dbReference type="EMBL" id="KAK7329244.1"/>
    </source>
</evidence>
<comment type="caution">
    <text evidence="1">The sequence shown here is derived from an EMBL/GenBank/DDBJ whole genome shotgun (WGS) entry which is preliminary data.</text>
</comment>
<proteinExistence type="predicted"/>
<name>A0AAN9L7R4_CANGL</name>
<accession>A0AAN9L7R4</accession>
<keyword evidence="2" id="KW-1185">Reference proteome</keyword>
<organism evidence="1 2">
    <name type="scientific">Canavalia gladiata</name>
    <name type="common">Sword bean</name>
    <name type="synonym">Dolichos gladiatus</name>
    <dbReference type="NCBI Taxonomy" id="3824"/>
    <lineage>
        <taxon>Eukaryota</taxon>
        <taxon>Viridiplantae</taxon>
        <taxon>Streptophyta</taxon>
        <taxon>Embryophyta</taxon>
        <taxon>Tracheophyta</taxon>
        <taxon>Spermatophyta</taxon>
        <taxon>Magnoliopsida</taxon>
        <taxon>eudicotyledons</taxon>
        <taxon>Gunneridae</taxon>
        <taxon>Pentapetalae</taxon>
        <taxon>rosids</taxon>
        <taxon>fabids</taxon>
        <taxon>Fabales</taxon>
        <taxon>Fabaceae</taxon>
        <taxon>Papilionoideae</taxon>
        <taxon>50 kb inversion clade</taxon>
        <taxon>NPAAA clade</taxon>
        <taxon>indigoferoid/millettioid clade</taxon>
        <taxon>Phaseoleae</taxon>
        <taxon>Canavalia</taxon>
    </lineage>
</organism>
<gene>
    <name evidence="1" type="ORF">VNO77_23396</name>
</gene>
<protein>
    <submittedName>
        <fullName evidence="1">Uncharacterized protein</fullName>
    </submittedName>
</protein>
<dbReference type="Proteomes" id="UP001367508">
    <property type="component" value="Unassembled WGS sequence"/>
</dbReference>
<evidence type="ECO:0000313" key="2">
    <source>
        <dbReference type="Proteomes" id="UP001367508"/>
    </source>
</evidence>
<reference evidence="1 2" key="1">
    <citation type="submission" date="2024-01" db="EMBL/GenBank/DDBJ databases">
        <title>The genomes of 5 underutilized Papilionoideae crops provide insights into root nodulation and disease resistanc.</title>
        <authorList>
            <person name="Jiang F."/>
        </authorList>
    </citation>
    <scope>NUCLEOTIDE SEQUENCE [LARGE SCALE GENOMIC DNA]</scope>
    <source>
        <strain evidence="1">LVBAO_FW01</strain>
        <tissue evidence="1">Leaves</tissue>
    </source>
</reference>
<dbReference type="AlphaFoldDB" id="A0AAN9L7R4"/>
<sequence>MEQLKQDITDTNKKKQLISKALTNKEKSLVDRKKKHLSDLNPEIKDLKEKLVTWKADRIETRARKAQLETNLTTNLRRTKQDLEAAISSVDSDSLVIDAELKAKELSDDKILVDGATLQLRRVTERGAQSSGYHKEECIEMNWGELQLPFPAAIIRLEATGSFILTARHNPGDSREDLEI</sequence>